<feature type="region of interest" description="Disordered" evidence="1">
    <location>
        <begin position="118"/>
        <end position="142"/>
    </location>
</feature>
<dbReference type="Proteomes" id="UP000693946">
    <property type="component" value="Linkage Group LG20"/>
</dbReference>
<comment type="caution">
    <text evidence="3">The sequence shown here is derived from an EMBL/GenBank/DDBJ whole genome shotgun (WGS) entry which is preliminary data.</text>
</comment>
<keyword evidence="2" id="KW-0812">Transmembrane</keyword>
<keyword evidence="2" id="KW-1133">Transmembrane helix</keyword>
<protein>
    <submittedName>
        <fullName evidence="3">Uncharacterized protein</fullName>
    </submittedName>
</protein>
<keyword evidence="2" id="KW-0472">Membrane</keyword>
<evidence type="ECO:0000313" key="4">
    <source>
        <dbReference type="Proteomes" id="UP000693946"/>
    </source>
</evidence>
<feature type="compositionally biased region" description="Pro residues" evidence="1">
    <location>
        <begin position="131"/>
        <end position="142"/>
    </location>
</feature>
<feature type="transmembrane region" description="Helical" evidence="2">
    <location>
        <begin position="88"/>
        <end position="107"/>
    </location>
</feature>
<proteinExistence type="predicted"/>
<feature type="transmembrane region" description="Helical" evidence="2">
    <location>
        <begin position="64"/>
        <end position="82"/>
    </location>
</feature>
<accession>A0AAV6R6R6</accession>
<evidence type="ECO:0000256" key="2">
    <source>
        <dbReference type="SAM" id="Phobius"/>
    </source>
</evidence>
<dbReference type="EMBL" id="JAGKHQ010000013">
    <property type="protein sequence ID" value="KAG7500160.1"/>
    <property type="molecule type" value="Genomic_DNA"/>
</dbReference>
<organism evidence="3 4">
    <name type="scientific">Solea senegalensis</name>
    <name type="common">Senegalese sole</name>
    <dbReference type="NCBI Taxonomy" id="28829"/>
    <lineage>
        <taxon>Eukaryota</taxon>
        <taxon>Metazoa</taxon>
        <taxon>Chordata</taxon>
        <taxon>Craniata</taxon>
        <taxon>Vertebrata</taxon>
        <taxon>Euteleostomi</taxon>
        <taxon>Actinopterygii</taxon>
        <taxon>Neopterygii</taxon>
        <taxon>Teleostei</taxon>
        <taxon>Neoteleostei</taxon>
        <taxon>Acanthomorphata</taxon>
        <taxon>Carangaria</taxon>
        <taxon>Pleuronectiformes</taxon>
        <taxon>Pleuronectoidei</taxon>
        <taxon>Soleidae</taxon>
        <taxon>Solea</taxon>
    </lineage>
</organism>
<sequence>MDISVQIETEALKVLLLNKVSSMRRWWLLQDFELPRVDKWLNCSSATFSHRYPDAKFNYHLRDLFLVVLTWGVINIMLYHNIGPHSVQKGIILVELCAAVVFVTVMVKTMMETMGSMTPAKTDEVRSVSSPRPPPPSVVQHV</sequence>
<evidence type="ECO:0000313" key="3">
    <source>
        <dbReference type="EMBL" id="KAG7500160.1"/>
    </source>
</evidence>
<keyword evidence="4" id="KW-1185">Reference proteome</keyword>
<evidence type="ECO:0000256" key="1">
    <source>
        <dbReference type="SAM" id="MobiDB-lite"/>
    </source>
</evidence>
<gene>
    <name evidence="3" type="ORF">JOB18_010643</name>
</gene>
<name>A0AAV6R6R6_SOLSE</name>
<reference evidence="3 4" key="1">
    <citation type="journal article" date="2021" name="Sci. Rep.">
        <title>Chromosome anchoring in Senegalese sole (Solea senegalensis) reveals sex-associated markers and genome rearrangements in flatfish.</title>
        <authorList>
            <person name="Guerrero-Cozar I."/>
            <person name="Gomez-Garrido J."/>
            <person name="Berbel C."/>
            <person name="Martinez-Blanch J.F."/>
            <person name="Alioto T."/>
            <person name="Claros M.G."/>
            <person name="Gagnaire P.A."/>
            <person name="Manchado M."/>
        </authorList>
    </citation>
    <scope>NUCLEOTIDE SEQUENCE [LARGE SCALE GENOMIC DNA]</scope>
    <source>
        <strain evidence="3">Sse05_10M</strain>
    </source>
</reference>
<dbReference type="AlphaFoldDB" id="A0AAV6R6R6"/>